<keyword evidence="1" id="KW-1133">Transmembrane helix</keyword>
<keyword evidence="1" id="KW-0472">Membrane</keyword>
<feature type="transmembrane region" description="Helical" evidence="1">
    <location>
        <begin position="7"/>
        <end position="24"/>
    </location>
</feature>
<evidence type="ECO:0000313" key="3">
    <source>
        <dbReference type="Proteomes" id="UP000654401"/>
    </source>
</evidence>
<protein>
    <submittedName>
        <fullName evidence="2">DUF2939 domain-containing protein</fullName>
    </submittedName>
</protein>
<comment type="caution">
    <text evidence="2">The sequence shown here is derived from an EMBL/GenBank/DDBJ whole genome shotgun (WGS) entry which is preliminary data.</text>
</comment>
<gene>
    <name evidence="2" type="ORF">H8D24_01545</name>
</gene>
<sequence>MRWIVRLLFLAVILYGILPYYSLYRFDHALVANDVSQLGKYIDLQQVQENYKRVLRIESRDHNEGLASRMLRDGANSMSAYTVDQAVTIEWIRHRLSGANRGETGVSIYDTLDHAFFDSPNQFLVRLGDLGDDPTVLIMKRHGMVWRLSELY</sequence>
<reference evidence="2 3" key="1">
    <citation type="submission" date="2020-08" db="EMBL/GenBank/DDBJ databases">
        <title>Bridging the membrane lipid divide: bacteria of the FCB group superphylum have the potential to synthesize archaeal ether lipids.</title>
        <authorList>
            <person name="Villanueva L."/>
            <person name="Von Meijenfeldt F.A.B."/>
            <person name="Westbye A.B."/>
            <person name="Yadav S."/>
            <person name="Hopmans E.C."/>
            <person name="Dutilh B.E."/>
            <person name="Sinninghe Damste J.S."/>
        </authorList>
    </citation>
    <scope>NUCLEOTIDE SEQUENCE [LARGE SCALE GENOMIC DNA]</scope>
    <source>
        <strain evidence="2">NIOZ-UU100</strain>
    </source>
</reference>
<dbReference type="Proteomes" id="UP000654401">
    <property type="component" value="Unassembled WGS sequence"/>
</dbReference>
<proteinExistence type="predicted"/>
<accession>A0A8J6P451</accession>
<dbReference type="AlphaFoldDB" id="A0A8J6P451"/>
<dbReference type="Pfam" id="PF11159">
    <property type="entry name" value="DUF2939"/>
    <property type="match status" value="1"/>
</dbReference>
<organism evidence="2 3">
    <name type="scientific">Candidatus Thiopontia autotrophica</name>
    <dbReference type="NCBI Taxonomy" id="2841688"/>
    <lineage>
        <taxon>Bacteria</taxon>
        <taxon>Pseudomonadati</taxon>
        <taxon>Pseudomonadota</taxon>
        <taxon>Gammaproteobacteria</taxon>
        <taxon>Candidatus Thiopontia</taxon>
    </lineage>
</organism>
<evidence type="ECO:0000313" key="2">
    <source>
        <dbReference type="EMBL" id="MBC8519080.1"/>
    </source>
</evidence>
<evidence type="ECO:0000256" key="1">
    <source>
        <dbReference type="SAM" id="Phobius"/>
    </source>
</evidence>
<dbReference type="EMBL" id="JACNFK010000015">
    <property type="protein sequence ID" value="MBC8519080.1"/>
    <property type="molecule type" value="Genomic_DNA"/>
</dbReference>
<dbReference type="InterPro" id="IPR021330">
    <property type="entry name" value="DUF2939"/>
</dbReference>
<keyword evidence="1" id="KW-0812">Transmembrane</keyword>
<name>A0A8J6P451_9GAMM</name>